<dbReference type="STRING" id="463025.BAU08_01040"/>
<dbReference type="RefSeq" id="WP_066667695.1">
    <property type="nucleotide sequence ID" value="NZ_CP016171.1"/>
</dbReference>
<organism evidence="1 2">
    <name type="scientific">Bordetella bronchialis</name>
    <dbReference type="NCBI Taxonomy" id="463025"/>
    <lineage>
        <taxon>Bacteria</taxon>
        <taxon>Pseudomonadati</taxon>
        <taxon>Pseudomonadota</taxon>
        <taxon>Betaproteobacteria</taxon>
        <taxon>Burkholderiales</taxon>
        <taxon>Alcaligenaceae</taxon>
        <taxon>Bordetella</taxon>
    </lineage>
</organism>
<evidence type="ECO:0008006" key="3">
    <source>
        <dbReference type="Google" id="ProtNLM"/>
    </source>
</evidence>
<dbReference type="AlphaFoldDB" id="A0A193FSS4"/>
<accession>A0A193FSS4</accession>
<proteinExistence type="predicted"/>
<evidence type="ECO:0000313" key="2">
    <source>
        <dbReference type="Proteomes" id="UP000092213"/>
    </source>
</evidence>
<gene>
    <name evidence="1" type="ORF">BAU08_01040</name>
</gene>
<dbReference type="EMBL" id="CP016171">
    <property type="protein sequence ID" value="ANN70119.1"/>
    <property type="molecule type" value="Genomic_DNA"/>
</dbReference>
<dbReference type="Pfam" id="PF12512">
    <property type="entry name" value="DUF3717"/>
    <property type="match status" value="1"/>
</dbReference>
<protein>
    <recommendedName>
        <fullName evidence="3">DUF3717 domain-containing protein</fullName>
    </recommendedName>
</protein>
<evidence type="ECO:0000313" key="1">
    <source>
        <dbReference type="EMBL" id="ANN70119.1"/>
    </source>
</evidence>
<name>A0A193FSS4_9BORD</name>
<dbReference type="InterPro" id="IPR022191">
    <property type="entry name" value="DUF3717"/>
</dbReference>
<sequence length="80" mass="8660">MDTVIPITRLEDAINFWRNRFPAIGEEARLCAQASALATPYALMILSGRRNVAVAELDEPAREALAEWQAAMNAGKSTGG</sequence>
<dbReference type="Proteomes" id="UP000092213">
    <property type="component" value="Chromosome"/>
</dbReference>
<reference evidence="1 2" key="1">
    <citation type="submission" date="2016-06" db="EMBL/GenBank/DDBJ databases">
        <title>Complete genome sequences of Bordetella bronchialis and Bordetella flabilis.</title>
        <authorList>
            <person name="LiPuma J.J."/>
            <person name="Spilker T."/>
        </authorList>
    </citation>
    <scope>NUCLEOTIDE SEQUENCE [LARGE SCALE GENOMIC DNA]</scope>
    <source>
        <strain evidence="1 2">AU17976</strain>
    </source>
</reference>